<dbReference type="RefSeq" id="WP_267625207.1">
    <property type="nucleotide sequence ID" value="NZ_JAODIW010000010.1"/>
</dbReference>
<sequence length="80" mass="9077">MSHSTPNDEACPVCGEPFERRLLVERGDDWGDLYPGSPLEFFRKFDRRCSADSDVAGEYEVGSDALVLYFHGSRTRLSLF</sequence>
<evidence type="ECO:0000313" key="2">
    <source>
        <dbReference type="Proteomes" id="UP001595921"/>
    </source>
</evidence>
<comment type="caution">
    <text evidence="1">The sequence shown here is derived from an EMBL/GenBank/DDBJ whole genome shotgun (WGS) entry which is preliminary data.</text>
</comment>
<dbReference type="AlphaFoldDB" id="A0ABD5P7U4"/>
<evidence type="ECO:0000313" key="1">
    <source>
        <dbReference type="EMBL" id="MFC4356768.1"/>
    </source>
</evidence>
<gene>
    <name evidence="1" type="ORF">ACFO0N_02265</name>
</gene>
<proteinExistence type="predicted"/>
<keyword evidence="2" id="KW-1185">Reference proteome</keyword>
<accession>A0ABD5P7U4</accession>
<protein>
    <submittedName>
        <fullName evidence="1">Uncharacterized protein</fullName>
    </submittedName>
</protein>
<reference evidence="1 2" key="1">
    <citation type="journal article" date="2019" name="Int. J. Syst. Evol. Microbiol.">
        <title>The Global Catalogue of Microorganisms (GCM) 10K type strain sequencing project: providing services to taxonomists for standard genome sequencing and annotation.</title>
        <authorList>
            <consortium name="The Broad Institute Genomics Platform"/>
            <consortium name="The Broad Institute Genome Sequencing Center for Infectious Disease"/>
            <person name="Wu L."/>
            <person name="Ma J."/>
        </authorList>
    </citation>
    <scope>NUCLEOTIDE SEQUENCE [LARGE SCALE GENOMIC DNA]</scope>
    <source>
        <strain evidence="1 2">CGMCC 1.12553</strain>
    </source>
</reference>
<dbReference type="Proteomes" id="UP001595921">
    <property type="component" value="Unassembled WGS sequence"/>
</dbReference>
<dbReference type="EMBL" id="JBHSDS010000002">
    <property type="protein sequence ID" value="MFC4356768.1"/>
    <property type="molecule type" value="Genomic_DNA"/>
</dbReference>
<organism evidence="1 2">
    <name type="scientific">Halobium salinum</name>
    <dbReference type="NCBI Taxonomy" id="1364940"/>
    <lineage>
        <taxon>Archaea</taxon>
        <taxon>Methanobacteriati</taxon>
        <taxon>Methanobacteriota</taxon>
        <taxon>Stenosarchaea group</taxon>
        <taxon>Halobacteria</taxon>
        <taxon>Halobacteriales</taxon>
        <taxon>Haloferacaceae</taxon>
        <taxon>Halobium</taxon>
    </lineage>
</organism>
<name>A0ABD5P7U4_9EURY</name>